<proteinExistence type="inferred from homology"/>
<dbReference type="FunFam" id="3.40.605.10:FF:000005">
    <property type="entry name" value="Succinate-semialdehyde dehydrogenase I"/>
    <property type="match status" value="1"/>
</dbReference>
<dbReference type="PANTHER" id="PTHR43353:SF5">
    <property type="entry name" value="SUCCINATE-SEMIALDEHYDE DEHYDROGENASE, MITOCHONDRIAL"/>
    <property type="match status" value="1"/>
</dbReference>
<dbReference type="InterPro" id="IPR029510">
    <property type="entry name" value="Ald_DH_CS_GLU"/>
</dbReference>
<reference evidence="6 7" key="1">
    <citation type="submission" date="2019-03" db="EMBL/GenBank/DDBJ databases">
        <title>The genome sequence of a newly discovered highly antifungal drug resistant Aspergillus species, Aspergillus tanneri NIH 1004.</title>
        <authorList>
            <person name="Mounaud S."/>
            <person name="Singh I."/>
            <person name="Joardar V."/>
            <person name="Pakala S."/>
            <person name="Pakala S."/>
            <person name="Venepally P."/>
            <person name="Hoover J."/>
            <person name="Nierman W."/>
            <person name="Chung J."/>
            <person name="Losada L."/>
        </authorList>
    </citation>
    <scope>NUCLEOTIDE SEQUENCE [LARGE SCALE GENOMIC DNA]</scope>
    <source>
        <strain evidence="6 7">NIH1004</strain>
    </source>
</reference>
<dbReference type="InterPro" id="IPR050740">
    <property type="entry name" value="Aldehyde_DH_Superfamily"/>
</dbReference>
<dbReference type="SUPFAM" id="SSF53720">
    <property type="entry name" value="ALDH-like"/>
    <property type="match status" value="1"/>
</dbReference>
<organism evidence="6 7">
    <name type="scientific">Aspergillus tanneri</name>
    <dbReference type="NCBI Taxonomy" id="1220188"/>
    <lineage>
        <taxon>Eukaryota</taxon>
        <taxon>Fungi</taxon>
        <taxon>Dikarya</taxon>
        <taxon>Ascomycota</taxon>
        <taxon>Pezizomycotina</taxon>
        <taxon>Eurotiomycetes</taxon>
        <taxon>Eurotiomycetidae</taxon>
        <taxon>Eurotiales</taxon>
        <taxon>Aspergillaceae</taxon>
        <taxon>Aspergillus</taxon>
        <taxon>Aspergillus subgen. Circumdati</taxon>
    </lineage>
</organism>
<feature type="domain" description="Aldehyde dehydrogenase" evidence="5">
    <location>
        <begin position="29"/>
        <end position="283"/>
    </location>
</feature>
<evidence type="ECO:0000256" key="3">
    <source>
        <dbReference type="PROSITE-ProRule" id="PRU10007"/>
    </source>
</evidence>
<protein>
    <recommendedName>
        <fullName evidence="5">Aldehyde dehydrogenase domain-containing protein</fullName>
    </recommendedName>
</protein>
<evidence type="ECO:0000313" key="6">
    <source>
        <dbReference type="EMBL" id="THC90135.1"/>
    </source>
</evidence>
<comment type="caution">
    <text evidence="6">The sequence shown here is derived from an EMBL/GenBank/DDBJ whole genome shotgun (WGS) entry which is preliminary data.</text>
</comment>
<comment type="similarity">
    <text evidence="1 4">Belongs to the aldehyde dehydrogenase family.</text>
</comment>
<dbReference type="Gene3D" id="3.40.605.10">
    <property type="entry name" value="Aldehyde Dehydrogenase, Chain A, domain 1"/>
    <property type="match status" value="2"/>
</dbReference>
<dbReference type="InterPro" id="IPR016162">
    <property type="entry name" value="Ald_DH_N"/>
</dbReference>
<dbReference type="Pfam" id="PF00171">
    <property type="entry name" value="Aldedh"/>
    <property type="match status" value="2"/>
</dbReference>
<dbReference type="PANTHER" id="PTHR43353">
    <property type="entry name" value="SUCCINATE-SEMIALDEHYDE DEHYDROGENASE, MITOCHONDRIAL"/>
    <property type="match status" value="1"/>
</dbReference>
<dbReference type="GO" id="GO:0004777">
    <property type="term" value="F:succinate-semialdehyde dehydrogenase (NAD+) activity"/>
    <property type="evidence" value="ECO:0007669"/>
    <property type="project" value="TreeGrafter"/>
</dbReference>
<feature type="active site" evidence="3">
    <location>
        <position position="258"/>
    </location>
</feature>
<keyword evidence="7" id="KW-1185">Reference proteome</keyword>
<keyword evidence="2 4" id="KW-0560">Oxidoreductase</keyword>
<evidence type="ECO:0000256" key="2">
    <source>
        <dbReference type="ARBA" id="ARBA00023002"/>
    </source>
</evidence>
<evidence type="ECO:0000259" key="5">
    <source>
        <dbReference type="Pfam" id="PF00171"/>
    </source>
</evidence>
<evidence type="ECO:0000256" key="1">
    <source>
        <dbReference type="ARBA" id="ARBA00009986"/>
    </source>
</evidence>
<dbReference type="InterPro" id="IPR015590">
    <property type="entry name" value="Aldehyde_DH_dom"/>
</dbReference>
<evidence type="ECO:0000256" key="4">
    <source>
        <dbReference type="RuleBase" id="RU003345"/>
    </source>
</evidence>
<evidence type="ECO:0000313" key="7">
    <source>
        <dbReference type="Proteomes" id="UP000308092"/>
    </source>
</evidence>
<dbReference type="STRING" id="1220188.A0A4S3J5R3"/>
<dbReference type="InterPro" id="IPR016161">
    <property type="entry name" value="Ald_DH/histidinol_DH"/>
</dbReference>
<dbReference type="Proteomes" id="UP000308092">
    <property type="component" value="Unassembled WGS sequence"/>
</dbReference>
<dbReference type="PROSITE" id="PS00687">
    <property type="entry name" value="ALDEHYDE_DEHYDR_GLU"/>
    <property type="match status" value="1"/>
</dbReference>
<dbReference type="AlphaFoldDB" id="A0A4S3J5R3"/>
<dbReference type="VEuPathDB" id="FungiDB:EYZ11_010402"/>
<sequence>MNLQDKSLLRGVELIQGGRETSLCPGQFFEVTDPATSRPIALVPDLDAEQCIEAVTTAVKAAEEVKKLTAKARSEMLQKWCTLTREAEEDLSRIITAENGKPLVEAKAEIAYASEFIHWFSGEAQRLDGSVTASSVSSHRVITLKQPVGVVGIVTPWNFPAAMVTRKVAAAIAAGCTCVLKPAEETPMTALAMAELANRAGLPAGAFSVVTTATHRVEVGKVLTQHPDIRKFSFTGSTAVGKLLAAQCATTVKRVSLELGGNAAFVIFDDANLEKAVEGIMQSPGDDPNTTLGPLINSRAADKVAVHVEDARARGAQILFGGQRAEGLGRAFFEPTVAINVHPDSLCAQEETFGPLVPIIKFDSEEDAIQMTNSSSVGLSGYLFTESLSRAWRVAEAMEVGMVGVNTGRISDVAVPFGGVKESGLGREGASVGVNEYLEIKSVTLDIGS</sequence>
<dbReference type="CDD" id="cd07103">
    <property type="entry name" value="ALDH_F5_SSADH_GabD"/>
    <property type="match status" value="1"/>
</dbReference>
<name>A0A4S3J5R3_9EURO</name>
<gene>
    <name evidence="6" type="ORF">EYZ11_010402</name>
</gene>
<dbReference type="EMBL" id="SOSA01000556">
    <property type="protein sequence ID" value="THC90135.1"/>
    <property type="molecule type" value="Genomic_DNA"/>
</dbReference>
<dbReference type="Gene3D" id="3.40.309.10">
    <property type="entry name" value="Aldehyde Dehydrogenase, Chain A, domain 2"/>
    <property type="match status" value="1"/>
</dbReference>
<dbReference type="GO" id="GO:0009450">
    <property type="term" value="P:gamma-aminobutyric acid catabolic process"/>
    <property type="evidence" value="ECO:0007669"/>
    <property type="project" value="TreeGrafter"/>
</dbReference>
<dbReference type="InterPro" id="IPR016163">
    <property type="entry name" value="Ald_DH_C"/>
</dbReference>
<accession>A0A4S3J5R3</accession>
<feature type="domain" description="Aldehyde dehydrogenase" evidence="5">
    <location>
        <begin position="285"/>
        <end position="443"/>
    </location>
</feature>